<dbReference type="Proteomes" id="UP000594468">
    <property type="component" value="Chromosome"/>
</dbReference>
<dbReference type="KEGG" id="pmet:G4Y79_07530"/>
<feature type="compositionally biased region" description="Basic residues" evidence="1">
    <location>
        <begin position="1"/>
        <end position="11"/>
    </location>
</feature>
<gene>
    <name evidence="3" type="ORF">G4Y79_07530</name>
</gene>
<dbReference type="RefSeq" id="WP_195172278.1">
    <property type="nucleotide sequence ID" value="NZ_CP062983.1"/>
</dbReference>
<name>A0A7S8EC97_9CHLR</name>
<keyword evidence="2" id="KW-0812">Transmembrane</keyword>
<protein>
    <submittedName>
        <fullName evidence="3">Uncharacterized protein</fullName>
    </submittedName>
</protein>
<dbReference type="EMBL" id="CP062983">
    <property type="protein sequence ID" value="QPC84214.1"/>
    <property type="molecule type" value="Genomic_DNA"/>
</dbReference>
<feature type="transmembrane region" description="Helical" evidence="2">
    <location>
        <begin position="95"/>
        <end position="119"/>
    </location>
</feature>
<sequence length="293" mass="31802">MSKSRRRGLFGRRREEPEDNLAEAAFSDDWLPSEDLEADDDDVLERLRHSDAMRPLKITPEEERFPPLAPEGVPVEPARPRQPMPRKRVYEPIKWGTNFFTLLVLMAMCGLIWVFSMIWQDPYVSLNPFPPPTRYIEITVTPEVGMGLVDATLPAATATSEATPTAEIVDTANNATGAAFALVGDIAYQANTGTQGCDWSSMTGTVQASDGEPVNGYRVLVDSGTEEQVVFTGSADHIGPGGWELVLSNTLISGQYTVQLTSSTGTAVSDVLLVELPGDCSANVAVINWQQAG</sequence>
<feature type="region of interest" description="Disordered" evidence="1">
    <location>
        <begin position="1"/>
        <end position="27"/>
    </location>
</feature>
<proteinExistence type="predicted"/>
<keyword evidence="2" id="KW-1133">Transmembrane helix</keyword>
<keyword evidence="4" id="KW-1185">Reference proteome</keyword>
<evidence type="ECO:0000256" key="1">
    <source>
        <dbReference type="SAM" id="MobiDB-lite"/>
    </source>
</evidence>
<organism evidence="3 4">
    <name type="scientific">Phototrophicus methaneseepsis</name>
    <dbReference type="NCBI Taxonomy" id="2710758"/>
    <lineage>
        <taxon>Bacteria</taxon>
        <taxon>Bacillati</taxon>
        <taxon>Chloroflexota</taxon>
        <taxon>Candidatus Thermofontia</taxon>
        <taxon>Phototrophicales</taxon>
        <taxon>Phototrophicaceae</taxon>
        <taxon>Phototrophicus</taxon>
    </lineage>
</organism>
<feature type="region of interest" description="Disordered" evidence="1">
    <location>
        <begin position="64"/>
        <end position="83"/>
    </location>
</feature>
<reference evidence="3 4" key="1">
    <citation type="submission" date="2020-02" db="EMBL/GenBank/DDBJ databases">
        <authorList>
            <person name="Zheng R.K."/>
            <person name="Sun C.M."/>
        </authorList>
    </citation>
    <scope>NUCLEOTIDE SEQUENCE [LARGE SCALE GENOMIC DNA]</scope>
    <source>
        <strain evidence="4">rifampicinis</strain>
    </source>
</reference>
<dbReference type="AlphaFoldDB" id="A0A7S8EC97"/>
<evidence type="ECO:0000313" key="4">
    <source>
        <dbReference type="Proteomes" id="UP000594468"/>
    </source>
</evidence>
<evidence type="ECO:0000256" key="2">
    <source>
        <dbReference type="SAM" id="Phobius"/>
    </source>
</evidence>
<evidence type="ECO:0000313" key="3">
    <source>
        <dbReference type="EMBL" id="QPC84214.1"/>
    </source>
</evidence>
<keyword evidence="2" id="KW-0472">Membrane</keyword>
<accession>A0A7S8EC97</accession>